<accession>A0A6P7K1L7</accession>
<reference evidence="22" key="1">
    <citation type="submission" date="2025-08" db="UniProtKB">
        <authorList>
            <consortium name="RefSeq"/>
        </authorList>
    </citation>
    <scope>IDENTIFICATION</scope>
</reference>
<evidence type="ECO:0000256" key="10">
    <source>
        <dbReference type="ARBA" id="ARBA00023180"/>
    </source>
</evidence>
<dbReference type="Gene3D" id="2.60.120.200">
    <property type="match status" value="5"/>
</dbReference>
<dbReference type="GO" id="GO:0005201">
    <property type="term" value="F:extracellular matrix structural constituent"/>
    <property type="evidence" value="ECO:0007669"/>
    <property type="project" value="TreeGrafter"/>
</dbReference>
<feature type="disulfide bond" evidence="13">
    <location>
        <begin position="588"/>
        <end position="605"/>
    </location>
</feature>
<evidence type="ECO:0000256" key="6">
    <source>
        <dbReference type="ARBA" id="ARBA00022869"/>
    </source>
</evidence>
<feature type="domain" description="Laminin EGF-like" evidence="18">
    <location>
        <begin position="1815"/>
        <end position="1870"/>
    </location>
</feature>
<dbReference type="GO" id="GO:0005604">
    <property type="term" value="C:basement membrane"/>
    <property type="evidence" value="ECO:0007669"/>
    <property type="project" value="UniProtKB-SubCell"/>
</dbReference>
<dbReference type="SMART" id="SM00282">
    <property type="entry name" value="LamG"/>
    <property type="match status" value="5"/>
</dbReference>
<evidence type="ECO:0000256" key="1">
    <source>
        <dbReference type="ARBA" id="ARBA00004302"/>
    </source>
</evidence>
<dbReference type="GO" id="GO:0005102">
    <property type="term" value="F:signaling receptor binding"/>
    <property type="evidence" value="ECO:0007669"/>
    <property type="project" value="InterPro"/>
</dbReference>
<dbReference type="InterPro" id="IPR000034">
    <property type="entry name" value="Laminin_IV"/>
</dbReference>
<feature type="disulfide bond" evidence="13">
    <location>
        <begin position="1346"/>
        <end position="1358"/>
    </location>
</feature>
<feature type="chain" id="PRO_5028267290" evidence="16">
    <location>
        <begin position="28"/>
        <end position="3412"/>
    </location>
</feature>
<dbReference type="InterPro" id="IPR000742">
    <property type="entry name" value="EGF"/>
</dbReference>
<sequence length="3412" mass="375732">MAREMRGAHLLAVFFTFWTTLFCDADGQETFNDLTGFSLNPPYFNLAEGSRISATATCGQDEAGAPRHDLYCKLVGGPTNGLLTQNIQGQFCDYCNSVDPNKAHPVSNAIDGTERWWQSPPLSRGMGYNEVNVTLDLGQLFHVAYVLIKFANSPRPDLWVLERSVDNGRTFTPWQFFAHSKHECIERFRKQPNARIFNDDDQLCTTEYSRIVPLENGEIVVSLVNGRPGSKNFTYSPVLQDFTKATNIRLHFLRTSTLLGHLISKAQRDPTVTRRYYYSIKDISIGGRCVCHGHAQVCGAGRNLNNPNRLQCECQHNTCGESCDRCCPGFNQKPWRAATVDSPNECQPCQCFSHAFDCYYDPEVEKRGASLDTFGRYDGGGVCISCQHNTAGVNCERCIEGFYRQYGVPPESATGCIPCSCDERTTAGCEMGSGRCICKPQFTGENCNRCAAGYYYYPECIRYPVYPTTTKSPAGPIVVPSACPPGYFGSPSCQPCICDPRGTVYGVCDAAGRCLCRQGVEGEGCDRCRPGYHSFPNCQVCLCDGAGVADNVCSPNGQCVCLPNYGGQDCDECAPGYYGYPDCATCRCSQEGSYSTACNPLSGQCLCLPGVVGQLCDRCASGLRFPQCSASISVCNTAGSEVFDSQTGSCRCLPNVEGTLCDRCKPLYWNLATENPRGCIECQCDLKGTLSGVGECEQKSGQCHCKPNVCGHSCDSCKDGYFLLQKKNYFGCQGCRCDVGGAIGIACDETSGQCRCRQNIIGLKCTEPAPNYYFPTLHQLKFEVEDGTTPNARPVRFGYNPQEFPDFSWRGYAVMSPAESEVRVSVHVDPNDGRQHLFRVVLRFINPSSSSVTGSIRATNNRGTAGSDQSKEIIFPASPSPSFLTVPGEGFAEPFALTSGKWIIHIRAEGVLLDYLVLLPQDYYEAPLLQKRITQPCTYLPTANRDTNCLLYKHVALDGYSSVLGSQGKLSTRSGRRRRQTRVRRPTPDHPDMAALNGRQSQLQLSLRVPNPGQYALILEYVSEVDTAQNVNILISGQSSAQIPARANIYSCAFSHLCRSVAVDSRNQVALLQLTHWIDILLQTSTTSFLLYKVYAVPAEEFSIEYVKPKVLCVSTHGRFTEDTRHCVLGQFDKPSSALILYAARDGRLSSAPAAALYRGENEDWRRRRQSGVFSVHGPHSDGTLLKFPQTEISFTPNVPLPGRYVVVVHYHQPEHISFPVEVRVDAGREWRGLINASFCPAVSGCREVVIADGRIALDFDNPWQQPTISVVVPSRKTLILDYILLVPDSSYSPELLKEKPLDKSADFTQQCRGEGFYIDPTASSQFCRDSAHSLAAAYNNGALPCDCDKAGSTGTVCDPVGGQCPCRQHVIGRQCTKCATGFFGFPYCRPCECGRRLCDEVTGRCICPPQTIRPACDVCQDQTFNYHPLLGCDNCDCSPNGIDVNAGPQCDRITGQCSCKPRIGGRRCNRCAAGYYRFPDCIPCDCNQGGVTPNVCHPDTGRCLCKRHVAGVRCDTCREGSFYFDPSNPQGCTSCFCFGATDQCQSSSKRRGKFVDMRGWRLECPNKVEVVSVLNTASNTVVADIQELPSTVQTLHWVAPPSYLGDRVSSYGGFLTYQSKSFGIPREGMTLLNRRPDVMLTGQDVTIIHMASQLPLPDRLHQGRVQLVEGNWRHADTNRPVSREVLMMVLAGLMELRIRALYFTQTQRLSLGEVGLEEVTNSGTGSPGNTVEDCSCPSQYTGDSCEKCAPGYYRDGSGPYLGRCVRCECNGLAVECEDRTGRCLNCQYNTAGDRCELCKEGYYGNAVQRTCTPCPCPFTTPTNNFAVGCREVYGAFQCVCKTGYTGERCESCAPGYYGDPLAAGGSCRPCNCNGNGNNCDPRTGVCKNTLEPGDTNTEGNCQECDSCAQTLLVDLEKLDDDLGRIKAQLDNATASTSSLDRLNKLEKAITDTKILVNKYSSAINTQKTKVGQLEEDTDTLVDDISTLKDKADKRAADTDKAVADVEKTHKRAKDLNSEIENLLKKIQDLLNQLKNQAGDKGGRGDTPSENLDKMLEEAERMVTEMKERDFTPQKTAAEKERDEAQKLLDYIKANMTNQSDQNEAAAEKIRSLLKDYEAKLKDLDKALKDAVDQVKNANAQNGLNAKTLEELQKRIANLKKERKTVEDQMAMAEAELQKTEDMLKMLSDSKTEYEHLAAQLDGAKSDLTKKVNEISKAAGKKDIVEAAEEHAKNLDKLAKELEDAVKNASGRTEVRNARDAIEAYKNITNAINAAEAAANEAKDAANNALNNVKSQNITQRAKDLKETGGDLVKKAQKAEKDLQGTAKNLIDLQKRLTDADKKKKALQKDLLDAQTQLNDINKNNISQMLDEAKRKAASANDTAANTMDKLNTIRKEIDKISVTPLDSNLTNVLDDVDKSVKDILNTIPSLNNKIAEVENLTSQSSPISNISESIKKIKDLIEQARDAANRIAIPMKFTGVGHVELRPPKNLDDLKAYTSLSLSLQRPEGRGDGRRRRRQAKDKGDMFVLYLGNKDSSKNYIGMVLRANVLYGVYKLNGVEYEMRSGDITTSVVEPAKFDRVDLRRIYQDAQLTLTKDITSSAPQAPIESANQGQESKYLLDISPSDLVFYVGGYPANFTPPASLTYPNYKGCIEFSSFNDKVISLYNFQKAEMINVEAPCKRYVSPVDSDFYEGTGYARVVTGKKPYLIIEVPISTRLENGILVYVESEGNHLLFTMEKGIIFVHSNLLKKPISNSEKVFPTDDFLEVQIIIKSTGSILIRPASVQYNVETEFKITESTEFYLGGVPQDLRERHNITIQPFKGCMRSLKVNKQFKNVDEQVGISKGCPEDSMASRGAEFSLGSSLSADLAGFSLANDVTVSLGFKSTENQGLIFQDKKLANAINLALENGYVVLSFNSKMWKSNKQYNDGQWHYLTVTSRAGRIVLLIDDEDAGQEQSGTTSVPETGGMVILGKQTFKGCVSNLYTRRPDNLYKPENLNTFKASGDILLDVCTAGSPVQLMLDRNSKRDGVMNVINESVSACALPALIQHTYRLGGPVSSLSYSLPLQVLQPRPHFSLDVRTRSPEGLLFFAATRGGRSHLALYMSKGRIRLSVGKQKEIFNREKYNDGKWHSVIFSLEKKKFRLVVDGIRAQDGQLTNTELTLMQHFMSPVFLGSPPEALHKELKTKALPKHSLSGCVRNFKMNGAPMSNPTANHGAGPCFEGPTQRGAYFSGNGAHVIINDSFVVGSTFELLFNIRPRSPDGLLLHVGDSSRNQYGPAMGHYLSIYMLRGEIVAQVNNGKGEFKVSVKPKTSLCDGIFHKISVIKRKNVVQLYVDTMDNYKIGPPSSTTTLTKDPLYVGGIPETLNQQTLPVTSSFVGCIQDMRINGDLVAFDRSPGVFGPINLKECPG</sequence>
<dbReference type="GO" id="GO:0009887">
    <property type="term" value="P:animal organ morphogenesis"/>
    <property type="evidence" value="ECO:0007669"/>
    <property type="project" value="TreeGrafter"/>
</dbReference>
<dbReference type="GO" id="GO:0030334">
    <property type="term" value="P:regulation of cell migration"/>
    <property type="evidence" value="ECO:0007669"/>
    <property type="project" value="InterPro"/>
</dbReference>
<evidence type="ECO:0000313" key="21">
    <source>
        <dbReference type="Proteomes" id="UP000515145"/>
    </source>
</evidence>
<feature type="domain" description="Laminin G" evidence="17">
    <location>
        <begin position="2852"/>
        <end position="3013"/>
    </location>
</feature>
<feature type="domain" description="Laminin EGF-like" evidence="18">
    <location>
        <begin position="419"/>
        <end position="462"/>
    </location>
</feature>
<dbReference type="InterPro" id="IPR001791">
    <property type="entry name" value="Laminin_G"/>
</dbReference>
<dbReference type="CDD" id="cd00055">
    <property type="entry name" value="EGF_Lam"/>
    <property type="match status" value="16"/>
</dbReference>
<keyword evidence="2" id="KW-0964">Secreted</keyword>
<dbReference type="FunFam" id="2.60.120.260:FF:000092">
    <property type="entry name" value="Laminin subunit alpha-3"/>
    <property type="match status" value="1"/>
</dbReference>
<protein>
    <submittedName>
        <fullName evidence="22">Laminin subunit alpha-3-like isoform X1</fullName>
    </submittedName>
</protein>
<keyword evidence="21" id="KW-1185">Reference proteome</keyword>
<feature type="domain" description="Laminin N-terminal" evidence="20">
    <location>
        <begin position="35"/>
        <end position="288"/>
    </location>
</feature>
<keyword evidence="9 13" id="KW-1015">Disulfide bond</keyword>
<dbReference type="PROSITE" id="PS50025">
    <property type="entry name" value="LAM_G_DOMAIN"/>
    <property type="match status" value="5"/>
</dbReference>
<dbReference type="PROSITE" id="PS50027">
    <property type="entry name" value="EGF_LAM_2"/>
    <property type="match status" value="10"/>
</dbReference>
<dbReference type="GO" id="GO:0030155">
    <property type="term" value="P:regulation of cell adhesion"/>
    <property type="evidence" value="ECO:0007669"/>
    <property type="project" value="InterPro"/>
</dbReference>
<dbReference type="Pfam" id="PF02210">
    <property type="entry name" value="Laminin_G_2"/>
    <property type="match status" value="4"/>
</dbReference>
<dbReference type="FunFam" id="2.10.25.10:FF:000090">
    <property type="entry name" value="laminin subunit alpha"/>
    <property type="match status" value="1"/>
</dbReference>
<dbReference type="InterPro" id="IPR009254">
    <property type="entry name" value="Laminin_aI"/>
</dbReference>
<feature type="disulfide bond" evidence="13">
    <location>
        <begin position="561"/>
        <end position="570"/>
    </location>
</feature>
<dbReference type="Gene3D" id="2.10.25.10">
    <property type="entry name" value="Laminin"/>
    <property type="match status" value="14"/>
</dbReference>
<dbReference type="SUPFAM" id="SSF57196">
    <property type="entry name" value="EGF/Laminin"/>
    <property type="match status" value="14"/>
</dbReference>
<dbReference type="GO" id="GO:0005576">
    <property type="term" value="C:extracellular region"/>
    <property type="evidence" value="ECO:0007669"/>
    <property type="project" value="UniProtKB-ARBA"/>
</dbReference>
<dbReference type="SMART" id="SM00136">
    <property type="entry name" value="LamNT"/>
    <property type="match status" value="1"/>
</dbReference>
<evidence type="ECO:0000256" key="16">
    <source>
        <dbReference type="SAM" id="SignalP"/>
    </source>
</evidence>
<dbReference type="GO" id="GO:0009888">
    <property type="term" value="P:tissue development"/>
    <property type="evidence" value="ECO:0007669"/>
    <property type="project" value="TreeGrafter"/>
</dbReference>
<dbReference type="PRINTS" id="PR00011">
    <property type="entry name" value="EGFLAMININ"/>
</dbReference>
<evidence type="ECO:0000256" key="14">
    <source>
        <dbReference type="SAM" id="Coils"/>
    </source>
</evidence>
<dbReference type="FunFam" id="2.10.25.10:FF:000209">
    <property type="entry name" value="Laminin subunit alpha 5"/>
    <property type="match status" value="2"/>
</dbReference>
<dbReference type="GO" id="GO:0007155">
    <property type="term" value="P:cell adhesion"/>
    <property type="evidence" value="ECO:0007669"/>
    <property type="project" value="UniProtKB-KW"/>
</dbReference>
<dbReference type="InterPro" id="IPR013320">
    <property type="entry name" value="ConA-like_dom_sf"/>
</dbReference>
<feature type="disulfide bond" evidence="13">
    <location>
        <begin position="1367"/>
        <end position="1376"/>
    </location>
</feature>
<feature type="disulfide bond" evidence="13">
    <location>
        <begin position="516"/>
        <end position="525"/>
    </location>
</feature>
<feature type="domain" description="Laminin G" evidence="17">
    <location>
        <begin position="3229"/>
        <end position="3410"/>
    </location>
</feature>
<feature type="compositionally biased region" description="Basic residues" evidence="15">
    <location>
        <begin position="974"/>
        <end position="985"/>
    </location>
</feature>
<evidence type="ECO:0000256" key="5">
    <source>
        <dbReference type="ARBA" id="ARBA00022737"/>
    </source>
</evidence>
<feature type="disulfide bond" evidence="13">
    <location>
        <begin position="1348"/>
        <end position="1365"/>
    </location>
</feature>
<dbReference type="Pfam" id="PF00055">
    <property type="entry name" value="Laminin_N"/>
    <property type="match status" value="1"/>
</dbReference>
<dbReference type="SMART" id="SM00281">
    <property type="entry name" value="LamB"/>
    <property type="match status" value="1"/>
</dbReference>
<dbReference type="SMART" id="SM00180">
    <property type="entry name" value="EGF_Lam"/>
    <property type="match status" value="16"/>
</dbReference>
<feature type="disulfide bond" evidence="13">
    <location>
        <begin position="496"/>
        <end position="508"/>
    </location>
</feature>
<dbReference type="PROSITE" id="PS01248">
    <property type="entry name" value="EGF_LAM_1"/>
    <property type="match status" value="4"/>
</dbReference>
<keyword evidence="11 13" id="KW-0424">Laminin EGF-like domain</keyword>
<evidence type="ECO:0000256" key="15">
    <source>
        <dbReference type="SAM" id="MobiDB-lite"/>
    </source>
</evidence>
<feature type="domain" description="Laminin EGF-like" evidence="18">
    <location>
        <begin position="682"/>
        <end position="734"/>
    </location>
</feature>
<name>A0A6P7K1L7_9TELE</name>
<evidence type="ECO:0000256" key="13">
    <source>
        <dbReference type="PROSITE-ProRule" id="PRU00460"/>
    </source>
</evidence>
<feature type="domain" description="Laminin EGF-like" evidence="18">
    <location>
        <begin position="1346"/>
        <end position="1391"/>
    </location>
</feature>
<gene>
    <name evidence="22" type="primary">LOC114449365</name>
</gene>
<organism evidence="21 22">
    <name type="scientific">Parambassis ranga</name>
    <name type="common">Indian glassy fish</name>
    <dbReference type="NCBI Taxonomy" id="210632"/>
    <lineage>
        <taxon>Eukaryota</taxon>
        <taxon>Metazoa</taxon>
        <taxon>Chordata</taxon>
        <taxon>Craniata</taxon>
        <taxon>Vertebrata</taxon>
        <taxon>Euteleostomi</taxon>
        <taxon>Actinopterygii</taxon>
        <taxon>Neopterygii</taxon>
        <taxon>Teleostei</taxon>
        <taxon>Neoteleostei</taxon>
        <taxon>Acanthomorphata</taxon>
        <taxon>Ovalentaria</taxon>
        <taxon>Ambassidae</taxon>
        <taxon>Parambassis</taxon>
    </lineage>
</organism>
<evidence type="ECO:0000256" key="11">
    <source>
        <dbReference type="ARBA" id="ARBA00023292"/>
    </source>
</evidence>
<feature type="disulfide bond" evidence="13">
    <location>
        <begin position="705"/>
        <end position="714"/>
    </location>
</feature>
<keyword evidence="10" id="KW-0325">Glycoprotein</keyword>
<feature type="disulfide bond" evidence="13">
    <location>
        <begin position="1841"/>
        <end position="1850"/>
    </location>
</feature>
<comment type="subcellular location">
    <subcellularLocation>
        <location evidence="1">Secreted</location>
        <location evidence="1">Extracellular space</location>
        <location evidence="1">Extracellular matrix</location>
        <location evidence="1">Basement membrane</location>
    </subcellularLocation>
</comment>
<dbReference type="Proteomes" id="UP000515145">
    <property type="component" value="Chromosome 17"/>
</dbReference>
<dbReference type="InterPro" id="IPR008211">
    <property type="entry name" value="Laminin_N"/>
</dbReference>
<feature type="disulfide bond" evidence="13">
    <location>
        <begin position="541"/>
        <end position="553"/>
    </location>
</feature>
<feature type="domain" description="Laminin EGF-like" evidence="18">
    <location>
        <begin position="541"/>
        <end position="585"/>
    </location>
</feature>
<dbReference type="PANTHER" id="PTHR10574:SF406">
    <property type="entry name" value="LAMININ SUBUNIT ALPHA 5"/>
    <property type="match status" value="1"/>
</dbReference>
<feature type="disulfide bond" evidence="13">
    <location>
        <begin position="438"/>
        <end position="447"/>
    </location>
</feature>
<feature type="disulfide bond" evidence="13">
    <location>
        <begin position="1487"/>
        <end position="1504"/>
    </location>
</feature>
<dbReference type="CDD" id="cd00110">
    <property type="entry name" value="LamG"/>
    <property type="match status" value="4"/>
</dbReference>
<dbReference type="Gene3D" id="1.20.1270.60">
    <property type="entry name" value="Arfaptin homology (AH) domain/BAR domain"/>
    <property type="match status" value="1"/>
</dbReference>
<evidence type="ECO:0000259" key="18">
    <source>
        <dbReference type="PROSITE" id="PS50027"/>
    </source>
</evidence>
<evidence type="ECO:0000256" key="2">
    <source>
        <dbReference type="ARBA" id="ARBA00022525"/>
    </source>
</evidence>
<dbReference type="FunFam" id="2.10.25.10:FF:000130">
    <property type="entry name" value="Laminin subunit beta 1"/>
    <property type="match status" value="1"/>
</dbReference>
<dbReference type="PROSITE" id="PS51117">
    <property type="entry name" value="LAMININ_NTER"/>
    <property type="match status" value="1"/>
</dbReference>
<dbReference type="InParanoid" id="A0A6P7K1L7"/>
<feature type="domain" description="Laminin G" evidence="17">
    <location>
        <begin position="3052"/>
        <end position="3222"/>
    </location>
</feature>
<keyword evidence="6" id="KW-0084">Basement membrane</keyword>
<dbReference type="Pfam" id="PF24973">
    <property type="entry name" value="EGF_LMN_ATRN"/>
    <property type="match status" value="1"/>
</dbReference>
<evidence type="ECO:0000256" key="8">
    <source>
        <dbReference type="ARBA" id="ARBA00023054"/>
    </source>
</evidence>
<dbReference type="FunFam" id="2.10.25.10:FF:000084">
    <property type="entry name" value="Laminin subunit alpha 3"/>
    <property type="match status" value="1"/>
</dbReference>
<evidence type="ECO:0000256" key="12">
    <source>
        <dbReference type="ARBA" id="ARBA00065619"/>
    </source>
</evidence>
<feature type="signal peptide" evidence="16">
    <location>
        <begin position="1"/>
        <end position="27"/>
    </location>
</feature>
<evidence type="ECO:0000313" key="22">
    <source>
        <dbReference type="RefSeq" id="XP_028282767.1"/>
    </source>
</evidence>
<feature type="domain" description="Laminin EGF-like" evidence="18">
    <location>
        <begin position="1768"/>
        <end position="1814"/>
    </location>
</feature>
<comment type="subunit">
    <text evidence="12">Laminin is a complex glycoprotein, consisting of three different polypeptide chains (alpha, beta, gamma), which are bound to each other by disulfide bonds into a cross-shaped molecule comprising one long and three short arms with globules at each end.</text>
</comment>
<feature type="disulfide bond" evidence="13">
    <location>
        <begin position="1787"/>
        <end position="1796"/>
    </location>
</feature>
<evidence type="ECO:0000256" key="3">
    <source>
        <dbReference type="ARBA" id="ARBA00022530"/>
    </source>
</evidence>
<dbReference type="PROSITE" id="PS51115">
    <property type="entry name" value="LAMININ_IVA"/>
    <property type="match status" value="1"/>
</dbReference>
<feature type="disulfide bond" evidence="13">
    <location>
        <begin position="1460"/>
        <end position="1469"/>
    </location>
</feature>
<dbReference type="PROSITE" id="PS00022">
    <property type="entry name" value="EGF_1"/>
    <property type="match status" value="1"/>
</dbReference>
<dbReference type="Pfam" id="PF06008">
    <property type="entry name" value="Laminin_I"/>
    <property type="match status" value="1"/>
</dbReference>
<evidence type="ECO:0000259" key="17">
    <source>
        <dbReference type="PROSITE" id="PS50025"/>
    </source>
</evidence>
<evidence type="ECO:0000259" key="20">
    <source>
        <dbReference type="PROSITE" id="PS51117"/>
    </source>
</evidence>
<dbReference type="FunFam" id="2.10.25.10:FF:000011">
    <property type="entry name" value="Cadherin EGF LAG seven-pass G-type receptor"/>
    <property type="match status" value="1"/>
</dbReference>
<dbReference type="SMART" id="SM00181">
    <property type="entry name" value="EGF"/>
    <property type="match status" value="11"/>
</dbReference>
<dbReference type="OrthoDB" id="5984158at2759"/>
<dbReference type="SUPFAM" id="SSF57997">
    <property type="entry name" value="Tropomyosin"/>
    <property type="match status" value="1"/>
</dbReference>
<dbReference type="GeneID" id="114449365"/>
<evidence type="ECO:0000259" key="19">
    <source>
        <dbReference type="PROSITE" id="PS51115"/>
    </source>
</evidence>
<dbReference type="SUPFAM" id="SSF103657">
    <property type="entry name" value="BAR/IMD domain-like"/>
    <property type="match status" value="1"/>
</dbReference>
<proteinExistence type="predicted"/>
<keyword evidence="5" id="KW-0677">Repeat</keyword>
<dbReference type="Pfam" id="PF00052">
    <property type="entry name" value="Laminin_B"/>
    <property type="match status" value="1"/>
</dbReference>
<dbReference type="FunFam" id="2.60.120.200:FF:000150">
    <property type="entry name" value="Laminin subunit alpha 5"/>
    <property type="match status" value="1"/>
</dbReference>
<feature type="domain" description="Laminin G" evidence="17">
    <location>
        <begin position="2473"/>
        <end position="2681"/>
    </location>
</feature>
<comment type="caution">
    <text evidence="13">Lacks conserved residue(s) required for the propagation of feature annotation.</text>
</comment>
<keyword evidence="7" id="KW-0130">Cell adhesion</keyword>
<feature type="disulfide bond" evidence="13">
    <location>
        <begin position="607"/>
        <end position="616"/>
    </location>
</feature>
<evidence type="ECO:0000256" key="9">
    <source>
        <dbReference type="ARBA" id="ARBA00023157"/>
    </source>
</evidence>
<dbReference type="FunFam" id="2.10.25.10:FF:000083">
    <property type="entry name" value="Laminin subunit alpha"/>
    <property type="match status" value="1"/>
</dbReference>
<dbReference type="InterPro" id="IPR056863">
    <property type="entry name" value="LMN_ATRN_NET-like_EGF"/>
</dbReference>
<keyword evidence="3" id="KW-0272">Extracellular matrix</keyword>
<dbReference type="FunFam" id="2.10.25.10:FF:000033">
    <property type="entry name" value="Laminin subunit alpha 2"/>
    <property type="match status" value="1"/>
</dbReference>
<dbReference type="Gene3D" id="2.60.120.260">
    <property type="entry name" value="Galactose-binding domain-like"/>
    <property type="match status" value="1"/>
</dbReference>
<feature type="domain" description="Laminin G" evidence="17">
    <location>
        <begin position="2690"/>
        <end position="2848"/>
    </location>
</feature>
<feature type="domain" description="Laminin EGF-like" evidence="18">
    <location>
        <begin position="1436"/>
        <end position="1484"/>
    </location>
</feature>
<dbReference type="GO" id="GO:0007411">
    <property type="term" value="P:axon guidance"/>
    <property type="evidence" value="ECO:0007669"/>
    <property type="project" value="TreeGrafter"/>
</dbReference>
<dbReference type="RefSeq" id="XP_028282767.1">
    <property type="nucleotide sequence ID" value="XM_028426966.1"/>
</dbReference>
<keyword evidence="8 14" id="KW-0175">Coiled coil</keyword>
<dbReference type="SUPFAM" id="SSF49899">
    <property type="entry name" value="Concanavalin A-like lectins/glucanases"/>
    <property type="match status" value="5"/>
</dbReference>
<dbReference type="Pfam" id="PF06009">
    <property type="entry name" value="Laminin_II"/>
    <property type="match status" value="1"/>
</dbReference>
<dbReference type="GO" id="GO:0045995">
    <property type="term" value="P:regulation of embryonic development"/>
    <property type="evidence" value="ECO:0007669"/>
    <property type="project" value="InterPro"/>
</dbReference>
<dbReference type="Pfam" id="PF00053">
    <property type="entry name" value="EGF_laminin"/>
    <property type="match status" value="14"/>
</dbReference>
<dbReference type="InterPro" id="IPR010307">
    <property type="entry name" value="Laminin_dom_II"/>
</dbReference>
<feature type="disulfide bond" evidence="13">
    <location>
        <begin position="586"/>
        <end position="598"/>
    </location>
</feature>
<feature type="region of interest" description="Disordered" evidence="15">
    <location>
        <begin position="966"/>
        <end position="995"/>
    </location>
</feature>
<feature type="disulfide bond" evidence="13">
    <location>
        <begin position="1485"/>
        <end position="1497"/>
    </location>
</feature>
<feature type="coiled-coil region" evidence="14">
    <location>
        <begin position="2003"/>
        <end position="2190"/>
    </location>
</feature>
<evidence type="ECO:0000256" key="4">
    <source>
        <dbReference type="ARBA" id="ARBA00022729"/>
    </source>
</evidence>
<dbReference type="FunFam" id="2.10.25.10:FF:000388">
    <property type="entry name" value="Laminin subunit alpha"/>
    <property type="match status" value="1"/>
</dbReference>
<feature type="domain" description="Laminin EGF-like" evidence="18">
    <location>
        <begin position="1485"/>
        <end position="1535"/>
    </location>
</feature>
<dbReference type="InterPro" id="IPR050440">
    <property type="entry name" value="Laminin/Netrin_ECM"/>
</dbReference>
<evidence type="ECO:0000256" key="7">
    <source>
        <dbReference type="ARBA" id="ARBA00022889"/>
    </source>
</evidence>
<dbReference type="FunFam" id="2.10.25.10:FF:000034">
    <property type="entry name" value="Laminin subunit alpha 3"/>
    <property type="match status" value="1"/>
</dbReference>
<feature type="disulfide bond" evidence="13">
    <location>
        <begin position="1506"/>
        <end position="1515"/>
    </location>
</feature>
<dbReference type="FunFam" id="2.10.25.10:FF:000069">
    <property type="entry name" value="Laminin subunit alpha 1"/>
    <property type="match status" value="1"/>
</dbReference>
<dbReference type="InterPro" id="IPR002049">
    <property type="entry name" value="LE_dom"/>
</dbReference>
<feature type="domain" description="Laminin EGF-like" evidence="18">
    <location>
        <begin position="586"/>
        <end position="637"/>
    </location>
</feature>
<feature type="domain" description="Laminin EGF-like" evidence="18">
    <location>
        <begin position="496"/>
        <end position="540"/>
    </location>
</feature>
<keyword evidence="4 16" id="KW-0732">Signal</keyword>
<feature type="coiled-coil region" evidence="14">
    <location>
        <begin position="2221"/>
        <end position="2390"/>
    </location>
</feature>
<dbReference type="InterPro" id="IPR027267">
    <property type="entry name" value="AH/BAR_dom_sf"/>
</dbReference>
<feature type="domain" description="Laminin IV type A" evidence="19">
    <location>
        <begin position="1556"/>
        <end position="1734"/>
    </location>
</feature>
<dbReference type="PANTHER" id="PTHR10574">
    <property type="entry name" value="NETRIN/LAMININ-RELATED"/>
    <property type="match status" value="1"/>
</dbReference>